<protein>
    <submittedName>
        <fullName evidence="8">Alcohol dehydrogenase [NADP(+)]</fullName>
    </submittedName>
</protein>
<dbReference type="PROSITE" id="PS00798">
    <property type="entry name" value="ALDOKETO_REDUCTASE_1"/>
    <property type="match status" value="1"/>
</dbReference>
<evidence type="ECO:0000313" key="9">
    <source>
        <dbReference type="Proteomes" id="UP000250275"/>
    </source>
</evidence>
<dbReference type="PRINTS" id="PR00069">
    <property type="entry name" value="ALDKETRDTASE"/>
</dbReference>
<dbReference type="OrthoDB" id="416253at2759"/>
<dbReference type="PROSITE" id="PS00062">
    <property type="entry name" value="ALDOKETO_REDUCTASE_2"/>
    <property type="match status" value="1"/>
</dbReference>
<keyword evidence="2" id="KW-0521">NADP</keyword>
<proteinExistence type="inferred from homology"/>
<dbReference type="Pfam" id="PF00248">
    <property type="entry name" value="Aldo_ket_red"/>
    <property type="match status" value="1"/>
</dbReference>
<evidence type="ECO:0000256" key="3">
    <source>
        <dbReference type="ARBA" id="ARBA00023002"/>
    </source>
</evidence>
<dbReference type="Proteomes" id="UP000250275">
    <property type="component" value="Unassembled WGS sequence"/>
</dbReference>
<dbReference type="InterPro" id="IPR018170">
    <property type="entry name" value="Aldo/ket_reductase_CS"/>
</dbReference>
<keyword evidence="9" id="KW-1185">Reference proteome</keyword>
<name>A0A310S6U0_9HYME</name>
<dbReference type="PIRSF" id="PIRSF000097">
    <property type="entry name" value="AKR"/>
    <property type="match status" value="1"/>
</dbReference>
<dbReference type="PROSITE" id="PS00063">
    <property type="entry name" value="ALDOKETO_REDUCTASE_3"/>
    <property type="match status" value="1"/>
</dbReference>
<evidence type="ECO:0000313" key="8">
    <source>
        <dbReference type="EMBL" id="OAD53474.1"/>
    </source>
</evidence>
<dbReference type="FunFam" id="3.20.20.100:FF:000006">
    <property type="entry name" value="Aldo-keto reductase family 1 member A1"/>
    <property type="match status" value="1"/>
</dbReference>
<dbReference type="InterPro" id="IPR036812">
    <property type="entry name" value="NAD(P)_OxRdtase_dom_sf"/>
</dbReference>
<dbReference type="InterPro" id="IPR020471">
    <property type="entry name" value="AKR"/>
</dbReference>
<dbReference type="Gene3D" id="3.20.20.100">
    <property type="entry name" value="NADP-dependent oxidoreductase domain"/>
    <property type="match status" value="1"/>
</dbReference>
<gene>
    <name evidence="8" type="ORF">WN48_09957</name>
</gene>
<evidence type="ECO:0000256" key="4">
    <source>
        <dbReference type="PIRSR" id="PIRSR000097-1"/>
    </source>
</evidence>
<dbReference type="InterPro" id="IPR023210">
    <property type="entry name" value="NADP_OxRdtase_dom"/>
</dbReference>
<dbReference type="GO" id="GO:0016491">
    <property type="term" value="F:oxidoreductase activity"/>
    <property type="evidence" value="ECO:0007669"/>
    <property type="project" value="UniProtKB-KW"/>
</dbReference>
<evidence type="ECO:0000256" key="6">
    <source>
        <dbReference type="PIRSR" id="PIRSR000097-3"/>
    </source>
</evidence>
<feature type="active site" description="Proton donor" evidence="4">
    <location>
        <position position="50"/>
    </location>
</feature>
<dbReference type="AlphaFoldDB" id="A0A310S6U0"/>
<evidence type="ECO:0000256" key="1">
    <source>
        <dbReference type="ARBA" id="ARBA00007905"/>
    </source>
</evidence>
<feature type="site" description="Lowers pKa of active site Tyr" evidence="6">
    <location>
        <position position="79"/>
    </location>
</feature>
<accession>A0A310S6U0</accession>
<evidence type="ECO:0000256" key="2">
    <source>
        <dbReference type="ARBA" id="ARBA00022857"/>
    </source>
</evidence>
<dbReference type="SUPFAM" id="SSF51430">
    <property type="entry name" value="NAD(P)-linked oxidoreductase"/>
    <property type="match status" value="1"/>
</dbReference>
<sequence length="321" mass="36824">MEKNAILLPNGQLMPIIGFGTWQANEEELQSALDIALEAGYRHIDTAAAYENEKIIGTVLKKWFDSGKIKRSDIFVVTKLPPVGNRPEDVEKWIKKSLQNLQLEYVDLYLIHVPFGFEKVGELLHPVNENGEVRLDNNTDLVKIWAEMEKQVESGRAKAIGLSNFNISQIKRVLKNARIKVSMLQIELHVYMQQKELVKYCKEVNIPITAYSPLGARGLVRLMKKTEEIPDMLQNDVVLEIAKNNKRTPAQILLRYIVQNGIIVIPKSTNAKRIKENIQLFDWELKEEDMKRLKNLDLGESSRVCDFTIFKGVNSHPEFPF</sequence>
<reference evidence="8 9" key="1">
    <citation type="submission" date="2015-07" db="EMBL/GenBank/DDBJ databases">
        <title>The genome of Eufriesea mexicana.</title>
        <authorList>
            <person name="Pan H."/>
            <person name="Kapheim K."/>
        </authorList>
    </citation>
    <scope>NUCLEOTIDE SEQUENCE [LARGE SCALE GENOMIC DNA]</scope>
    <source>
        <strain evidence="8">0111107269</strain>
        <tissue evidence="8">Whole body</tissue>
    </source>
</reference>
<comment type="similarity">
    <text evidence="1">Belongs to the aldo/keto reductase family.</text>
</comment>
<feature type="domain" description="NADP-dependent oxidoreductase" evidence="7">
    <location>
        <begin position="17"/>
        <end position="296"/>
    </location>
</feature>
<evidence type="ECO:0000256" key="5">
    <source>
        <dbReference type="PIRSR" id="PIRSR000097-2"/>
    </source>
</evidence>
<dbReference type="EMBL" id="KQ767242">
    <property type="protein sequence ID" value="OAD53474.1"/>
    <property type="molecule type" value="Genomic_DNA"/>
</dbReference>
<keyword evidence="3" id="KW-0560">Oxidoreductase</keyword>
<evidence type="ECO:0000259" key="7">
    <source>
        <dbReference type="Pfam" id="PF00248"/>
    </source>
</evidence>
<dbReference type="PANTHER" id="PTHR11732">
    <property type="entry name" value="ALDO/KETO REDUCTASE"/>
    <property type="match status" value="1"/>
</dbReference>
<organism evidence="8 9">
    <name type="scientific">Eufriesea mexicana</name>
    <dbReference type="NCBI Taxonomy" id="516756"/>
    <lineage>
        <taxon>Eukaryota</taxon>
        <taxon>Metazoa</taxon>
        <taxon>Ecdysozoa</taxon>
        <taxon>Arthropoda</taxon>
        <taxon>Hexapoda</taxon>
        <taxon>Insecta</taxon>
        <taxon>Pterygota</taxon>
        <taxon>Neoptera</taxon>
        <taxon>Endopterygota</taxon>
        <taxon>Hymenoptera</taxon>
        <taxon>Apocrita</taxon>
        <taxon>Aculeata</taxon>
        <taxon>Apoidea</taxon>
        <taxon>Anthophila</taxon>
        <taxon>Apidae</taxon>
        <taxon>Eufriesea</taxon>
    </lineage>
</organism>
<feature type="binding site" evidence="5">
    <location>
        <position position="112"/>
    </location>
    <ligand>
        <name>substrate</name>
    </ligand>
</feature>